<dbReference type="Pfam" id="PF01966">
    <property type="entry name" value="HD"/>
    <property type="match status" value="1"/>
</dbReference>
<feature type="compositionally biased region" description="Polar residues" evidence="1">
    <location>
        <begin position="554"/>
        <end position="563"/>
    </location>
</feature>
<dbReference type="EMBL" id="HBEA01000502">
    <property type="protein sequence ID" value="CAD8250910.1"/>
    <property type="molecule type" value="Transcribed_RNA"/>
</dbReference>
<dbReference type="Gene3D" id="1.10.3210.10">
    <property type="entry name" value="Hypothetical protein af1432"/>
    <property type="match status" value="1"/>
</dbReference>
<reference evidence="3" key="1">
    <citation type="submission" date="2021-01" db="EMBL/GenBank/DDBJ databases">
        <authorList>
            <person name="Corre E."/>
            <person name="Pelletier E."/>
            <person name="Niang G."/>
            <person name="Scheremetjew M."/>
            <person name="Finn R."/>
            <person name="Kale V."/>
            <person name="Holt S."/>
            <person name="Cochrane G."/>
            <person name="Meng A."/>
            <person name="Brown T."/>
            <person name="Cohen L."/>
        </authorList>
    </citation>
    <scope>NUCLEOTIDE SEQUENCE</scope>
    <source>
        <strain evidence="3">CCMP2078</strain>
    </source>
</reference>
<accession>A0A7R9U2T9</accession>
<dbReference type="Gene3D" id="3.30.70.2760">
    <property type="match status" value="1"/>
</dbReference>
<dbReference type="SMART" id="SM00471">
    <property type="entry name" value="HDc"/>
    <property type="match status" value="1"/>
</dbReference>
<dbReference type="InterPro" id="IPR006674">
    <property type="entry name" value="HD_domain"/>
</dbReference>
<evidence type="ECO:0000256" key="1">
    <source>
        <dbReference type="SAM" id="MobiDB-lite"/>
    </source>
</evidence>
<dbReference type="CDD" id="cd00077">
    <property type="entry name" value="HDc"/>
    <property type="match status" value="1"/>
</dbReference>
<feature type="domain" description="HD" evidence="2">
    <location>
        <begin position="86"/>
        <end position="247"/>
    </location>
</feature>
<dbReference type="InterPro" id="IPR003607">
    <property type="entry name" value="HD/PDEase_dom"/>
</dbReference>
<feature type="region of interest" description="Disordered" evidence="1">
    <location>
        <begin position="549"/>
        <end position="569"/>
    </location>
</feature>
<dbReference type="SUPFAM" id="SSF109604">
    <property type="entry name" value="HD-domain/PDEase-like"/>
    <property type="match status" value="1"/>
</dbReference>
<organism evidence="3">
    <name type="scientific">Pinguiococcus pyrenoidosus</name>
    <dbReference type="NCBI Taxonomy" id="172671"/>
    <lineage>
        <taxon>Eukaryota</taxon>
        <taxon>Sar</taxon>
        <taxon>Stramenopiles</taxon>
        <taxon>Ochrophyta</taxon>
        <taxon>Pinguiophyceae</taxon>
        <taxon>Pinguiochrysidales</taxon>
        <taxon>Pinguiochrysidaceae</taxon>
        <taxon>Pinguiococcus</taxon>
    </lineage>
</organism>
<sequence length="569" mass="65162">MEPALKRTRTVAPIHRNESVGAEFVRRIPTLDNQHRVRGFNDYIHGTIEMGPLEQRIIDTEEFQRLDELHQLGTAKFVYRGAKHSRFEHSLGVAHLAEKLVLSLRRRQGLANITEEDVLCVKIAGLCHDLGHGPFSHLFDDVIVPEFFPGKIIPGMNGGEDWKWSHESASLKLFDALLENNGIQLSDYGLDDQDRQFIKELISPPKEPHLRTGRKLPNGKVDFDKAFLYDIVNNTQSGLDVDKLDYFSRDSQRVGVIVSDRHEYQRLFQNARVCYVKKGGREYTQICFRDKLVKDLLDVFRTRFDLHYKVYQHKTVKAIEFMIRDALVIAATDRKRTISVSGKPSPVCPDGRYGIAEAVHEMTAYAKLKDSILDFIAASSEPELEEARILIKRIRTRDLYRCCGELETFPEALFEEEDNEDRLLDEIIHSYHRAYPEAAARTSGAKRKRPGGEQGAKREDDDASLRKHELILHKKTLHWGKGAQNPISKIHIYTKDMVREAEKVEEKRYETLLPKAFQKRSLLLFCKSKKMEAAARLAFRAWSVQFLGAEGSGSDPTNSSGESEQGFRE</sequence>
<name>A0A7R9U2T9_9STRA</name>
<dbReference type="AlphaFoldDB" id="A0A7R9U2T9"/>
<gene>
    <name evidence="3" type="ORF">PPYR1160_LOCUS401</name>
</gene>
<evidence type="ECO:0000259" key="2">
    <source>
        <dbReference type="PROSITE" id="PS51831"/>
    </source>
</evidence>
<dbReference type="PANTHER" id="PTHR11373">
    <property type="entry name" value="DEOXYNUCLEOSIDE TRIPHOSPHATE TRIPHOSPHOHYDROLASE"/>
    <property type="match status" value="1"/>
</dbReference>
<dbReference type="PANTHER" id="PTHR11373:SF4">
    <property type="entry name" value="DEOXYNUCLEOSIDE TRIPHOSPHATE TRIPHOSPHOHYDROLASE SAMHD1"/>
    <property type="match status" value="1"/>
</dbReference>
<proteinExistence type="predicted"/>
<evidence type="ECO:0000313" key="3">
    <source>
        <dbReference type="EMBL" id="CAD8250910.1"/>
    </source>
</evidence>
<protein>
    <recommendedName>
        <fullName evidence="2">HD domain-containing protein</fullName>
    </recommendedName>
</protein>
<dbReference type="PROSITE" id="PS51831">
    <property type="entry name" value="HD"/>
    <property type="match status" value="1"/>
</dbReference>
<dbReference type="GO" id="GO:0008832">
    <property type="term" value="F:dGTPase activity"/>
    <property type="evidence" value="ECO:0007669"/>
    <property type="project" value="TreeGrafter"/>
</dbReference>
<dbReference type="InterPro" id="IPR050135">
    <property type="entry name" value="dGTPase-like"/>
</dbReference>
<feature type="region of interest" description="Disordered" evidence="1">
    <location>
        <begin position="438"/>
        <end position="463"/>
    </location>
</feature>
<dbReference type="GO" id="GO:0005634">
    <property type="term" value="C:nucleus"/>
    <property type="evidence" value="ECO:0007669"/>
    <property type="project" value="TreeGrafter"/>
</dbReference>
<dbReference type="GO" id="GO:0006203">
    <property type="term" value="P:dGTP catabolic process"/>
    <property type="evidence" value="ECO:0007669"/>
    <property type="project" value="TreeGrafter"/>
</dbReference>